<dbReference type="GO" id="GO:0003677">
    <property type="term" value="F:DNA binding"/>
    <property type="evidence" value="ECO:0007669"/>
    <property type="project" value="UniProtKB-KW"/>
</dbReference>
<organism evidence="7 8">
    <name type="scientific">Lactuca saligna</name>
    <name type="common">Willowleaf lettuce</name>
    <dbReference type="NCBI Taxonomy" id="75948"/>
    <lineage>
        <taxon>Eukaryota</taxon>
        <taxon>Viridiplantae</taxon>
        <taxon>Streptophyta</taxon>
        <taxon>Embryophyta</taxon>
        <taxon>Tracheophyta</taxon>
        <taxon>Spermatophyta</taxon>
        <taxon>Magnoliopsida</taxon>
        <taxon>eudicotyledons</taxon>
        <taxon>Gunneridae</taxon>
        <taxon>Pentapetalae</taxon>
        <taxon>asterids</taxon>
        <taxon>campanulids</taxon>
        <taxon>Asterales</taxon>
        <taxon>Asteraceae</taxon>
        <taxon>Cichorioideae</taxon>
        <taxon>Cichorieae</taxon>
        <taxon>Lactucinae</taxon>
        <taxon>Lactuca</taxon>
    </lineage>
</organism>
<name>A0AA36DVA3_LACSI</name>
<keyword evidence="3" id="KW-0233">DNA recombination</keyword>
<evidence type="ECO:0000313" key="8">
    <source>
        <dbReference type="Proteomes" id="UP001177003"/>
    </source>
</evidence>
<evidence type="ECO:0000259" key="6">
    <source>
        <dbReference type="Pfam" id="PF10551"/>
    </source>
</evidence>
<dbReference type="AlphaFoldDB" id="A0AA36DVA3"/>
<dbReference type="GO" id="GO:0004803">
    <property type="term" value="F:transposase activity"/>
    <property type="evidence" value="ECO:0007669"/>
    <property type="project" value="InterPro"/>
</dbReference>
<dbReference type="InterPro" id="IPR018289">
    <property type="entry name" value="MULE_transposase_dom"/>
</dbReference>
<keyword evidence="8" id="KW-1185">Reference proteome</keyword>
<feature type="compositionally biased region" description="Gly residues" evidence="5">
    <location>
        <begin position="217"/>
        <end position="227"/>
    </location>
</feature>
<protein>
    <recommendedName>
        <fullName evidence="6">MULE transposase domain-containing protein</fullName>
    </recommendedName>
</protein>
<feature type="coiled-coil region" evidence="4">
    <location>
        <begin position="302"/>
        <end position="332"/>
    </location>
</feature>
<keyword evidence="4" id="KW-0175">Coiled coil</keyword>
<evidence type="ECO:0000313" key="7">
    <source>
        <dbReference type="EMBL" id="CAI9273356.1"/>
    </source>
</evidence>
<keyword evidence="2" id="KW-0238">DNA-binding</keyword>
<dbReference type="GO" id="GO:0006313">
    <property type="term" value="P:DNA transposition"/>
    <property type="evidence" value="ECO:0007669"/>
    <property type="project" value="InterPro"/>
</dbReference>
<evidence type="ECO:0000256" key="2">
    <source>
        <dbReference type="ARBA" id="ARBA00023125"/>
    </source>
</evidence>
<accession>A0AA36DVA3</accession>
<dbReference type="Pfam" id="PF10551">
    <property type="entry name" value="MULE"/>
    <property type="match status" value="1"/>
</dbReference>
<dbReference type="PANTHER" id="PTHR31973">
    <property type="entry name" value="POLYPROTEIN, PUTATIVE-RELATED"/>
    <property type="match status" value="1"/>
</dbReference>
<dbReference type="PROSITE" id="PS01007">
    <property type="entry name" value="TRANSPOSASE_MUTATOR"/>
    <property type="match status" value="1"/>
</dbReference>
<evidence type="ECO:0000256" key="4">
    <source>
        <dbReference type="SAM" id="Coils"/>
    </source>
</evidence>
<dbReference type="Proteomes" id="UP001177003">
    <property type="component" value="Chromosome 2"/>
</dbReference>
<evidence type="ECO:0000256" key="1">
    <source>
        <dbReference type="ARBA" id="ARBA00022578"/>
    </source>
</evidence>
<evidence type="ECO:0000256" key="5">
    <source>
        <dbReference type="SAM" id="MobiDB-lite"/>
    </source>
</evidence>
<dbReference type="EMBL" id="OX465078">
    <property type="protein sequence ID" value="CAI9273356.1"/>
    <property type="molecule type" value="Genomic_DNA"/>
</dbReference>
<dbReference type="InterPro" id="IPR001207">
    <property type="entry name" value="Transposase_mutator"/>
</dbReference>
<evidence type="ECO:0000256" key="3">
    <source>
        <dbReference type="ARBA" id="ARBA00023172"/>
    </source>
</evidence>
<dbReference type="PANTHER" id="PTHR31973:SF187">
    <property type="entry name" value="MUTATOR TRANSPOSASE MUDRA PROTEIN"/>
    <property type="match status" value="1"/>
</dbReference>
<reference evidence="7" key="1">
    <citation type="submission" date="2023-04" db="EMBL/GenBank/DDBJ databases">
        <authorList>
            <person name="Vijverberg K."/>
            <person name="Xiong W."/>
            <person name="Schranz E."/>
        </authorList>
    </citation>
    <scope>NUCLEOTIDE SEQUENCE</scope>
</reference>
<feature type="region of interest" description="Disordered" evidence="5">
    <location>
        <begin position="186"/>
        <end position="236"/>
    </location>
</feature>
<gene>
    <name evidence="7" type="ORF">LSALG_LOCUS13510</name>
</gene>
<feature type="domain" description="MULE transposase" evidence="6">
    <location>
        <begin position="78"/>
        <end position="162"/>
    </location>
</feature>
<keyword evidence="1" id="KW-0815">Transposition</keyword>
<sequence>MGPTWLGNQFLKELIIKPKLKCKEMQVIIQSRFNYNVSWSKCYKAKCRVVSLIEGRLGDHYAKLWDYGGELLRSNPGQCKGELLTAIRRDANNQVYPIAWAVVDIENKLKWKWLLELITNDLELDGGRGMAVISDQHKGLLKATKEVLPLAQHRQCASHIYMPTSGRTFQCTNCQQKGHNKVYCENPKVIPEPNSKKKMGRHKLDPNLTHWRRGGRGGRGGRGCGRGSRGEMGESINGPQFEVKTEYEVKLMLRLNLSMRLNLMLRLNLSMRLNLMLSDAEIMSTLGINESQLKEFGSINVEEEVNEEVVNVQEKEVNVQEEEINVQEEIQNDEDIQEIAKRNTQERRMRNTQRIRRRKPSKRIIELKLKKQVVSKFGMIESKALNLE</sequence>
<proteinExistence type="predicted"/>